<keyword evidence="4 6" id="KW-0456">Lyase</keyword>
<evidence type="ECO:0000256" key="2">
    <source>
        <dbReference type="ARBA" id="ARBA00006906"/>
    </source>
</evidence>
<organism evidence="6 7">
    <name type="scientific">Pseudoalteromonas haloplanktis</name>
    <name type="common">Alteromonas haloplanktis</name>
    <dbReference type="NCBI Taxonomy" id="228"/>
    <lineage>
        <taxon>Bacteria</taxon>
        <taxon>Pseudomonadati</taxon>
        <taxon>Pseudomonadota</taxon>
        <taxon>Gammaproteobacteria</taxon>
        <taxon>Alteromonadales</taxon>
        <taxon>Pseudoalteromonadaceae</taxon>
        <taxon>Pseudoalteromonas</taxon>
    </lineage>
</organism>
<comment type="subunit">
    <text evidence="3">Homotrimer.</text>
</comment>
<protein>
    <submittedName>
        <fullName evidence="6">Bifunctional 4-hydroxy-2-oxoglutarate aldolase/2-dehydro-3-deoxy-phosphogluconate aldolase</fullName>
        <ecNumber evidence="6">4.1.2.14</ecNumber>
        <ecNumber evidence="6">4.1.3.16</ecNumber>
    </submittedName>
</protein>
<dbReference type="InterPro" id="IPR000887">
    <property type="entry name" value="Aldlse_KDPG_KHG"/>
</dbReference>
<evidence type="ECO:0000256" key="5">
    <source>
        <dbReference type="ARBA" id="ARBA00023277"/>
    </source>
</evidence>
<gene>
    <name evidence="6" type="primary">eda</name>
    <name evidence="6" type="ORF">RC083_00675</name>
</gene>
<accession>A0ABU1B6P0</accession>
<dbReference type="CDD" id="cd00452">
    <property type="entry name" value="KDPG_aldolase"/>
    <property type="match status" value="1"/>
</dbReference>
<dbReference type="Gene3D" id="3.20.20.70">
    <property type="entry name" value="Aldolase class I"/>
    <property type="match status" value="1"/>
</dbReference>
<dbReference type="NCBIfam" id="TIGR01182">
    <property type="entry name" value="eda"/>
    <property type="match status" value="1"/>
</dbReference>
<comment type="caution">
    <text evidence="6">The sequence shown here is derived from an EMBL/GenBank/DDBJ whole genome shotgun (WGS) entry which is preliminary data.</text>
</comment>
<dbReference type="EC" id="4.1.3.16" evidence="6"/>
<evidence type="ECO:0000313" key="6">
    <source>
        <dbReference type="EMBL" id="MDQ9090096.1"/>
    </source>
</evidence>
<dbReference type="Pfam" id="PF01081">
    <property type="entry name" value="Aldolase"/>
    <property type="match status" value="1"/>
</dbReference>
<reference evidence="6 7" key="1">
    <citation type="submission" date="2023-08" db="EMBL/GenBank/DDBJ databases">
        <title>Pseudoalteromonas haloplanktis LL1 genome.</title>
        <authorList>
            <person name="Wu S."/>
        </authorList>
    </citation>
    <scope>NUCLEOTIDE SEQUENCE [LARGE SCALE GENOMIC DNA]</scope>
    <source>
        <strain evidence="6 7">LL1</strain>
    </source>
</reference>
<dbReference type="PANTHER" id="PTHR30246">
    <property type="entry name" value="2-KETO-3-DEOXY-6-PHOSPHOGLUCONATE ALDOLASE"/>
    <property type="match status" value="1"/>
</dbReference>
<name>A0ABU1B6P0_PSEHA</name>
<dbReference type="Proteomes" id="UP001226574">
    <property type="component" value="Unassembled WGS sequence"/>
</dbReference>
<evidence type="ECO:0000256" key="3">
    <source>
        <dbReference type="ARBA" id="ARBA00011233"/>
    </source>
</evidence>
<proteinExistence type="inferred from homology"/>
<sequence length="207" mass="21867">MTAFSTLLGTQPILPIIQANSTEAGVAIATAMHKAGIHLVEVVLRTPASIDALIAIKKALPELCVGAGTITDPSLLTKSINAGSDFIVTPAVSPRLLDALTQSPIPVVPGVSNTADILLAKEFGFTEQKLFPASLCGGEQFLKAVSSVFADIRFCPTGGINEQNYQSYLALSNVIAVGGTWIAQSQWVHNKQFEKVTQACLQVLNNH</sequence>
<evidence type="ECO:0000313" key="7">
    <source>
        <dbReference type="Proteomes" id="UP001226574"/>
    </source>
</evidence>
<keyword evidence="5" id="KW-0119">Carbohydrate metabolism</keyword>
<dbReference type="EMBL" id="JAVIFY010000001">
    <property type="protein sequence ID" value="MDQ9090096.1"/>
    <property type="molecule type" value="Genomic_DNA"/>
</dbReference>
<keyword evidence="7" id="KW-1185">Reference proteome</keyword>
<dbReference type="GO" id="GO:0008700">
    <property type="term" value="F:(R,S)-4-hydroxy-2-oxoglutarate aldolase activity"/>
    <property type="evidence" value="ECO:0007669"/>
    <property type="project" value="UniProtKB-EC"/>
</dbReference>
<comment type="similarity">
    <text evidence="2">Belongs to the KHG/KDPG aldolase family.</text>
</comment>
<evidence type="ECO:0000256" key="4">
    <source>
        <dbReference type="ARBA" id="ARBA00023239"/>
    </source>
</evidence>
<dbReference type="InterPro" id="IPR013785">
    <property type="entry name" value="Aldolase_TIM"/>
</dbReference>
<comment type="pathway">
    <text evidence="1">Carbohydrate acid metabolism.</text>
</comment>
<dbReference type="SUPFAM" id="SSF51569">
    <property type="entry name" value="Aldolase"/>
    <property type="match status" value="1"/>
</dbReference>
<dbReference type="GO" id="GO:0008675">
    <property type="term" value="F:2-dehydro-3-deoxy-phosphogluconate aldolase activity"/>
    <property type="evidence" value="ECO:0007669"/>
    <property type="project" value="UniProtKB-EC"/>
</dbReference>
<dbReference type="EC" id="4.1.2.14" evidence="6"/>
<dbReference type="RefSeq" id="WP_309038104.1">
    <property type="nucleotide sequence ID" value="NZ_JAVIFY010000001.1"/>
</dbReference>
<evidence type="ECO:0000256" key="1">
    <source>
        <dbReference type="ARBA" id="ARBA00004761"/>
    </source>
</evidence>
<dbReference type="PANTHER" id="PTHR30246:SF1">
    <property type="entry name" value="2-DEHYDRO-3-DEOXY-6-PHOSPHOGALACTONATE ALDOLASE-RELATED"/>
    <property type="match status" value="1"/>
</dbReference>